<name>A0A7Z2ZU35_9BURK</name>
<proteinExistence type="predicted"/>
<dbReference type="Proteomes" id="UP000502415">
    <property type="component" value="Chromosome"/>
</dbReference>
<feature type="compositionally biased region" description="Basic and acidic residues" evidence="1">
    <location>
        <begin position="116"/>
        <end position="126"/>
    </location>
</feature>
<evidence type="ECO:0000256" key="1">
    <source>
        <dbReference type="SAM" id="MobiDB-lite"/>
    </source>
</evidence>
<dbReference type="KEGG" id="mfy:HH212_19210"/>
<dbReference type="AlphaFoldDB" id="A0A7Z2ZU35"/>
<protein>
    <submittedName>
        <fullName evidence="2">Uncharacterized protein</fullName>
    </submittedName>
</protein>
<sequence length="211" mass="23223">MTVQRPESIDDYHKLYRESYDLCAGIRKSKSLPPPAPLVPPSPGYVIQRDTYVGDGAATYVKNEYFTYKVASEGETPTCESGERKAWALEVTRDGSVYRSGAGEDGTAYTNPPDEAPPREQGRDDAYTERKVVKGFAVKCMKLGPDTDNLLTEQCAVDLQPGTLCQGRRPIVVAGRVTIVEKLQGAILTEPMVVKVGHRVDKRLFEAARTP</sequence>
<dbReference type="EMBL" id="CP051685">
    <property type="protein sequence ID" value="QJE01885.1"/>
    <property type="molecule type" value="Genomic_DNA"/>
</dbReference>
<evidence type="ECO:0000313" key="3">
    <source>
        <dbReference type="Proteomes" id="UP000502415"/>
    </source>
</evidence>
<reference evidence="2 3" key="1">
    <citation type="submission" date="2020-04" db="EMBL/GenBank/DDBJ databases">
        <title>Genome sequencing of novel species.</title>
        <authorList>
            <person name="Heo J."/>
            <person name="Kim S.-J."/>
            <person name="Kim J.-S."/>
            <person name="Hong S.-B."/>
            <person name="Kwon S.-W."/>
        </authorList>
    </citation>
    <scope>NUCLEOTIDE SEQUENCE [LARGE SCALE GENOMIC DNA]</scope>
    <source>
        <strain evidence="2 3">GN2-R2</strain>
    </source>
</reference>
<organism evidence="2 3">
    <name type="scientific">Massilia forsythiae</name>
    <dbReference type="NCBI Taxonomy" id="2728020"/>
    <lineage>
        <taxon>Bacteria</taxon>
        <taxon>Pseudomonadati</taxon>
        <taxon>Pseudomonadota</taxon>
        <taxon>Betaproteobacteria</taxon>
        <taxon>Burkholderiales</taxon>
        <taxon>Oxalobacteraceae</taxon>
        <taxon>Telluria group</taxon>
        <taxon>Massilia</taxon>
    </lineage>
</organism>
<gene>
    <name evidence="2" type="ORF">HH212_19210</name>
</gene>
<keyword evidence="3" id="KW-1185">Reference proteome</keyword>
<evidence type="ECO:0000313" key="2">
    <source>
        <dbReference type="EMBL" id="QJE01885.1"/>
    </source>
</evidence>
<dbReference type="RefSeq" id="WP_170203972.1">
    <property type="nucleotide sequence ID" value="NZ_CP051685.1"/>
</dbReference>
<feature type="region of interest" description="Disordered" evidence="1">
    <location>
        <begin position="97"/>
        <end position="126"/>
    </location>
</feature>
<accession>A0A7Z2ZU35</accession>